<feature type="domain" description="DUF5753" evidence="2">
    <location>
        <begin position="127"/>
        <end position="298"/>
    </location>
</feature>
<dbReference type="AlphaFoldDB" id="A0A563EEZ3"/>
<organism evidence="3 4">
    <name type="scientific">Lentzea tibetensis</name>
    <dbReference type="NCBI Taxonomy" id="2591470"/>
    <lineage>
        <taxon>Bacteria</taxon>
        <taxon>Bacillati</taxon>
        <taxon>Actinomycetota</taxon>
        <taxon>Actinomycetes</taxon>
        <taxon>Pseudonocardiales</taxon>
        <taxon>Pseudonocardiaceae</taxon>
        <taxon>Lentzea</taxon>
    </lineage>
</organism>
<dbReference type="RefSeq" id="WP_146360983.1">
    <property type="nucleotide sequence ID" value="NZ_VOBR01000057.1"/>
</dbReference>
<sequence length="320" mass="36070">MFRPPDSDFRSCENNPHSNGALHVRCAYRKLAAMTPTPSTPYSRDLGDELRHLREKHTTYTGTEMGYVLGWHQTKVSNVENGKVRASEIDIVQYLTTCKRSRAFVEGFLNRYRHAFDAYFVQVPENLRTIAISESPATKITSISTATVPGLLQTEPYTRMILKSGGRASPDQIGRLVEARMARQAILRRHDRPDCLFYVHENALQLNVGDDAVMAEQMQRLMFNTHTIRIVPKSSGPAGVVLADYVQWEYDKDRPVVYSENELTRVFAHDSTAIARYAAILERLASVALDEGQSRSLLMNYSGRHSRPREDPDASGHGVA</sequence>
<dbReference type="InterPro" id="IPR043917">
    <property type="entry name" value="DUF5753"/>
</dbReference>
<evidence type="ECO:0000313" key="4">
    <source>
        <dbReference type="Proteomes" id="UP000316639"/>
    </source>
</evidence>
<dbReference type="Pfam" id="PF13560">
    <property type="entry name" value="HTH_31"/>
    <property type="match status" value="1"/>
</dbReference>
<protein>
    <submittedName>
        <fullName evidence="3">Helix-turn-helix domain-containing protein</fullName>
    </submittedName>
</protein>
<comment type="caution">
    <text evidence="3">The sequence shown here is derived from an EMBL/GenBank/DDBJ whole genome shotgun (WGS) entry which is preliminary data.</text>
</comment>
<dbReference type="Pfam" id="PF19054">
    <property type="entry name" value="DUF5753"/>
    <property type="match status" value="1"/>
</dbReference>
<reference evidence="3 4" key="1">
    <citation type="submission" date="2019-07" db="EMBL/GenBank/DDBJ databases">
        <title>Lentzea xizangensis sp. nov., isolated from Qinghai-Tibetan Plateau Soils.</title>
        <authorList>
            <person name="Huang J."/>
        </authorList>
    </citation>
    <scope>NUCLEOTIDE SEQUENCE [LARGE SCALE GENOMIC DNA]</scope>
    <source>
        <strain evidence="3 4">FXJ1.1311</strain>
    </source>
</reference>
<evidence type="ECO:0000256" key="1">
    <source>
        <dbReference type="SAM" id="MobiDB-lite"/>
    </source>
</evidence>
<feature type="region of interest" description="Disordered" evidence="1">
    <location>
        <begin position="300"/>
        <end position="320"/>
    </location>
</feature>
<dbReference type="Proteomes" id="UP000316639">
    <property type="component" value="Unassembled WGS sequence"/>
</dbReference>
<name>A0A563EEZ3_9PSEU</name>
<dbReference type="EMBL" id="VOBR01000057">
    <property type="protein sequence ID" value="TWP43983.1"/>
    <property type="molecule type" value="Genomic_DNA"/>
</dbReference>
<accession>A0A563EEZ3</accession>
<dbReference type="OrthoDB" id="3672921at2"/>
<proteinExistence type="predicted"/>
<evidence type="ECO:0000259" key="2">
    <source>
        <dbReference type="Pfam" id="PF19054"/>
    </source>
</evidence>
<keyword evidence="4" id="KW-1185">Reference proteome</keyword>
<evidence type="ECO:0000313" key="3">
    <source>
        <dbReference type="EMBL" id="TWP43983.1"/>
    </source>
</evidence>
<gene>
    <name evidence="3" type="ORF">FKR81_41850</name>
</gene>